<proteinExistence type="predicted"/>
<dbReference type="AlphaFoldDB" id="A0A432V3R4"/>
<organism evidence="1 2">
    <name type="scientific">Borborobacter arsenicus</name>
    <dbReference type="NCBI Taxonomy" id="1851146"/>
    <lineage>
        <taxon>Bacteria</taxon>
        <taxon>Pseudomonadati</taxon>
        <taxon>Pseudomonadota</taxon>
        <taxon>Alphaproteobacteria</taxon>
        <taxon>Hyphomicrobiales</taxon>
        <taxon>Phyllobacteriaceae</taxon>
        <taxon>Borborobacter</taxon>
    </lineage>
</organism>
<comment type="caution">
    <text evidence="1">The sequence shown here is derived from an EMBL/GenBank/DDBJ whole genome shotgun (WGS) entry which is preliminary data.</text>
</comment>
<dbReference type="Proteomes" id="UP000281647">
    <property type="component" value="Unassembled WGS sequence"/>
</dbReference>
<dbReference type="EMBL" id="RKST01000016">
    <property type="protein sequence ID" value="RUM96775.1"/>
    <property type="molecule type" value="Genomic_DNA"/>
</dbReference>
<evidence type="ECO:0000313" key="2">
    <source>
        <dbReference type="Proteomes" id="UP000281647"/>
    </source>
</evidence>
<protein>
    <submittedName>
        <fullName evidence="1">Uncharacterized protein</fullName>
    </submittedName>
</protein>
<dbReference type="RefSeq" id="WP_128627578.1">
    <property type="nucleotide sequence ID" value="NZ_RKST01000016.1"/>
</dbReference>
<evidence type="ECO:0000313" key="1">
    <source>
        <dbReference type="EMBL" id="RUM96775.1"/>
    </source>
</evidence>
<reference evidence="1 2" key="1">
    <citation type="submission" date="2018-11" db="EMBL/GenBank/DDBJ databases">
        <title>Pseudaminobacter arsenicus sp. nov., an arsenic-resistant bacterium isolated from arsenic-rich aquifers.</title>
        <authorList>
            <person name="Mu Y."/>
        </authorList>
    </citation>
    <scope>NUCLEOTIDE SEQUENCE [LARGE SCALE GENOMIC DNA]</scope>
    <source>
        <strain evidence="1 2">CB3</strain>
    </source>
</reference>
<gene>
    <name evidence="1" type="ORF">EET67_16215</name>
</gene>
<dbReference type="OrthoDB" id="8081760at2"/>
<keyword evidence="2" id="KW-1185">Reference proteome</keyword>
<sequence length="172" mass="18678">MRGMRILTTTAALIVAAEGAAGDDKVGPPVGVYLWHPIASRAPTDDDCRALVAEVKPSSAKTEDWLWGRVPEGAPRAVEFYLFLSETRMETTFAAEGDYDYGSVVWDRTTAGGASPFELTPDDNPDVTIKGPLSVPSDREVFAVTLENVPLDGKTVARTTYFCRFEDQGTET</sequence>
<name>A0A432V3R4_9HYPH</name>
<accession>A0A432V3R4</accession>